<proteinExistence type="predicted"/>
<accession>A0A1Y5PNT0</accession>
<dbReference type="AlphaFoldDB" id="A0A1Y5PNT0"/>
<sequence length="80" mass="8906">MRRMRGGMCTDGEVNYLLSYLVAFRTECAAWRADHRLIRELSAFRSWHSGLAVQAVSNRTIQGDVKPPATVAARNVLEAG</sequence>
<protein>
    <submittedName>
        <fullName evidence="1">Uncharacterized protein</fullName>
    </submittedName>
</protein>
<organism evidence="1">
    <name type="scientific">uncultured Mycobacterium sp</name>
    <dbReference type="NCBI Taxonomy" id="171292"/>
    <lineage>
        <taxon>Bacteria</taxon>
        <taxon>Bacillati</taxon>
        <taxon>Actinomycetota</taxon>
        <taxon>Actinomycetes</taxon>
        <taxon>Mycobacteriales</taxon>
        <taxon>Mycobacteriaceae</taxon>
        <taxon>Mycobacterium</taxon>
        <taxon>environmental samples</taxon>
    </lineage>
</organism>
<name>A0A1Y5PNT0_9MYCO</name>
<evidence type="ECO:0000313" key="1">
    <source>
        <dbReference type="EMBL" id="SBS77548.1"/>
    </source>
</evidence>
<gene>
    <name evidence="1" type="ORF">MHPYR_440060</name>
</gene>
<reference evidence="1" key="1">
    <citation type="submission" date="2016-03" db="EMBL/GenBank/DDBJ databases">
        <authorList>
            <person name="Ploux O."/>
        </authorList>
    </citation>
    <scope>NUCLEOTIDE SEQUENCE</scope>
    <source>
        <strain evidence="1">UC10</strain>
    </source>
</reference>
<dbReference type="EMBL" id="FLQS01000039">
    <property type="protein sequence ID" value="SBS77548.1"/>
    <property type="molecule type" value="Genomic_DNA"/>
</dbReference>